<evidence type="ECO:0000256" key="1">
    <source>
        <dbReference type="ARBA" id="ARBA00004492"/>
    </source>
</evidence>
<keyword evidence="3 5" id="KW-0863">Zinc-finger</keyword>
<keyword evidence="7" id="KW-1185">Reference proteome</keyword>
<evidence type="ECO:0000256" key="2">
    <source>
        <dbReference type="ARBA" id="ARBA00022723"/>
    </source>
</evidence>
<dbReference type="GO" id="GO:0048284">
    <property type="term" value="P:organelle fusion"/>
    <property type="evidence" value="ECO:0007669"/>
    <property type="project" value="TreeGrafter"/>
</dbReference>
<dbReference type="SMART" id="SM00184">
    <property type="entry name" value="RING"/>
    <property type="match status" value="1"/>
</dbReference>
<evidence type="ECO:0000313" key="7">
    <source>
        <dbReference type="Proteomes" id="UP000038045"/>
    </source>
</evidence>
<dbReference type="GO" id="GO:0007032">
    <property type="term" value="P:endosome organization"/>
    <property type="evidence" value="ECO:0007669"/>
    <property type="project" value="TreeGrafter"/>
</dbReference>
<dbReference type="GO" id="GO:0007033">
    <property type="term" value="P:vacuole organization"/>
    <property type="evidence" value="ECO:0007669"/>
    <property type="project" value="TreeGrafter"/>
</dbReference>
<dbReference type="InterPro" id="IPR013083">
    <property type="entry name" value="Znf_RING/FYVE/PHD"/>
</dbReference>
<evidence type="ECO:0000256" key="5">
    <source>
        <dbReference type="PROSITE-ProRule" id="PRU00175"/>
    </source>
</evidence>
<protein>
    <submittedName>
        <fullName evidence="8">RING-type domain-containing protein</fullName>
    </submittedName>
</protein>
<dbReference type="SUPFAM" id="SSF57850">
    <property type="entry name" value="RING/U-box"/>
    <property type="match status" value="1"/>
</dbReference>
<dbReference type="InterPro" id="IPR001841">
    <property type="entry name" value="Znf_RING"/>
</dbReference>
<dbReference type="PANTHER" id="PTHR23323">
    <property type="entry name" value="VACUOLAR PROTEIN SORTING-ASSOCIATED PROTEIN"/>
    <property type="match status" value="1"/>
</dbReference>
<dbReference type="GO" id="GO:0031902">
    <property type="term" value="C:late endosome membrane"/>
    <property type="evidence" value="ECO:0007669"/>
    <property type="project" value="UniProtKB-SubCell"/>
</dbReference>
<evidence type="ECO:0000256" key="4">
    <source>
        <dbReference type="ARBA" id="ARBA00022833"/>
    </source>
</evidence>
<dbReference type="GO" id="GO:0008270">
    <property type="term" value="F:zinc ion binding"/>
    <property type="evidence" value="ECO:0007669"/>
    <property type="project" value="UniProtKB-KW"/>
</dbReference>
<dbReference type="PANTHER" id="PTHR23323:SF26">
    <property type="entry name" value="VACUOLAR PROTEIN SORTING-ASSOCIATED PROTEIN 18 HOMOLOG"/>
    <property type="match status" value="1"/>
</dbReference>
<reference evidence="8" key="1">
    <citation type="submission" date="2017-02" db="UniProtKB">
        <authorList>
            <consortium name="WormBaseParasite"/>
        </authorList>
    </citation>
    <scope>IDENTIFICATION</scope>
</reference>
<dbReference type="WBParaSite" id="PTRK_0000114900.1">
    <property type="protein sequence ID" value="PTRK_0000114900.1"/>
    <property type="gene ID" value="PTRK_0000114900"/>
</dbReference>
<dbReference type="AlphaFoldDB" id="A0A0N4Z2Q5"/>
<name>A0A0N4Z2Q5_PARTI</name>
<dbReference type="Gene3D" id="3.30.40.10">
    <property type="entry name" value="Zinc/RING finger domain, C3HC4 (zinc finger)"/>
    <property type="match status" value="1"/>
</dbReference>
<proteinExistence type="predicted"/>
<keyword evidence="2" id="KW-0479">Metal-binding</keyword>
<evidence type="ECO:0000313" key="8">
    <source>
        <dbReference type="WBParaSite" id="PTRK_0000114900.1"/>
    </source>
</evidence>
<comment type="subcellular location">
    <subcellularLocation>
        <location evidence="1">Late endosome membrane</location>
        <topology evidence="1">Peripheral membrane protein</topology>
        <orientation evidence="1">Cytoplasmic side</orientation>
    </subcellularLocation>
</comment>
<keyword evidence="4" id="KW-0862">Zinc</keyword>
<evidence type="ECO:0000259" key="6">
    <source>
        <dbReference type="PROSITE" id="PS50089"/>
    </source>
</evidence>
<accession>A0A0N4Z2Q5</accession>
<dbReference type="Pfam" id="PF26148">
    <property type="entry name" value="VPS18_RING_C"/>
    <property type="match status" value="1"/>
</dbReference>
<dbReference type="GO" id="GO:0030897">
    <property type="term" value="C:HOPS complex"/>
    <property type="evidence" value="ECO:0007669"/>
    <property type="project" value="TreeGrafter"/>
</dbReference>
<evidence type="ECO:0000256" key="3">
    <source>
        <dbReference type="ARBA" id="ARBA00022771"/>
    </source>
</evidence>
<organism evidence="7 8">
    <name type="scientific">Parastrongyloides trichosuri</name>
    <name type="common">Possum-specific nematode worm</name>
    <dbReference type="NCBI Taxonomy" id="131310"/>
    <lineage>
        <taxon>Eukaryota</taxon>
        <taxon>Metazoa</taxon>
        <taxon>Ecdysozoa</taxon>
        <taxon>Nematoda</taxon>
        <taxon>Chromadorea</taxon>
        <taxon>Rhabditida</taxon>
        <taxon>Tylenchina</taxon>
        <taxon>Panagrolaimomorpha</taxon>
        <taxon>Strongyloidoidea</taxon>
        <taxon>Strongyloididae</taxon>
        <taxon>Parastrongyloides</taxon>
    </lineage>
</organism>
<dbReference type="InterPro" id="IPR058919">
    <property type="entry name" value="Pep3/Vps18_RING_C"/>
</dbReference>
<dbReference type="GO" id="GO:0030674">
    <property type="term" value="F:protein-macromolecule adaptor activity"/>
    <property type="evidence" value="ECO:0007669"/>
    <property type="project" value="TreeGrafter"/>
</dbReference>
<sequence>MSNPFEDDMKNEECDEEKRNINVIESIRRNPLDSFEHTLLEKLKSSHTYEERKELINFLVTKLQTINKQTSDGEKILVQKAVLILYIINLKIKQYLDYICEERKENVTPLDELEKFINNSQVMSIIEDNKLVVMRMMENNACLEGKLMLAKKLQDKEIIIDTLIRMESYAYAFEYLKENYEFIIFRKYLNYFIENIPDILVESLCNEPIFRSLPSAIVQKIVYDLAGKSKSRNCAFTYLNWEIKKESSNKEINNLWLALTVQDDPSLIYEFLEKKINNSFSNAKIDLLFALSVVNNNKNLYKCQSLLYCQLGLWDKAVDISLKANDFEYAKICAIKMVEAGRDDPIDELKKQQELFNETQKIMYGKPSIADQSRVWMLLTSYVLEHEEQSEAIKICLSFIKDSNGVLKFEEILSLFPSISSISDIKEPLKDCLNYYREKQKEINNGIIKTEIGNEEISKYLNKLKNRPIIVRPGDKCLRCKERAIGKPFYVFNCKHIFHDICLEELISQEFINNEINDNSSDIKNNPSNSSIIQSCPLCGLNVIENITKPFFTPENYIEELNSW</sequence>
<dbReference type="Proteomes" id="UP000038045">
    <property type="component" value="Unplaced"/>
</dbReference>
<dbReference type="PROSITE" id="PS50089">
    <property type="entry name" value="ZF_RING_2"/>
    <property type="match status" value="1"/>
</dbReference>
<feature type="domain" description="RING-type" evidence="6">
    <location>
        <begin position="477"/>
        <end position="539"/>
    </location>
</feature>
<dbReference type="STRING" id="131310.A0A0N4Z2Q5"/>
<dbReference type="GO" id="GO:0006904">
    <property type="term" value="P:vesicle docking involved in exocytosis"/>
    <property type="evidence" value="ECO:0007669"/>
    <property type="project" value="TreeGrafter"/>
</dbReference>